<evidence type="ECO:0008006" key="4">
    <source>
        <dbReference type="Google" id="ProtNLM"/>
    </source>
</evidence>
<keyword evidence="3" id="KW-1185">Reference proteome</keyword>
<name>A0A8T0IIM9_CERPU</name>
<dbReference type="EMBL" id="CM026423">
    <property type="protein sequence ID" value="KAG0582726.1"/>
    <property type="molecule type" value="Genomic_DNA"/>
</dbReference>
<sequence>MHHVCVIFASTVLHWLPALQGCSASWGYHALGLAILLLVMKDQILLYPSCTTSNSPPFYDLLTSVF</sequence>
<feature type="chain" id="PRO_5035910292" description="Secreted protein" evidence="1">
    <location>
        <begin position="25"/>
        <end position="66"/>
    </location>
</feature>
<dbReference type="Proteomes" id="UP000822688">
    <property type="component" value="Chromosome 3"/>
</dbReference>
<proteinExistence type="predicted"/>
<feature type="signal peptide" evidence="1">
    <location>
        <begin position="1"/>
        <end position="24"/>
    </location>
</feature>
<evidence type="ECO:0000313" key="2">
    <source>
        <dbReference type="EMBL" id="KAG0582726.1"/>
    </source>
</evidence>
<dbReference type="AlphaFoldDB" id="A0A8T0IIM9"/>
<gene>
    <name evidence="2" type="ORF">KC19_3G080800</name>
</gene>
<protein>
    <recommendedName>
        <fullName evidence="4">Secreted protein</fullName>
    </recommendedName>
</protein>
<evidence type="ECO:0000256" key="1">
    <source>
        <dbReference type="SAM" id="SignalP"/>
    </source>
</evidence>
<keyword evidence="1" id="KW-0732">Signal</keyword>
<accession>A0A8T0IIM9</accession>
<evidence type="ECO:0000313" key="3">
    <source>
        <dbReference type="Proteomes" id="UP000822688"/>
    </source>
</evidence>
<reference evidence="2" key="1">
    <citation type="submission" date="2020-06" db="EMBL/GenBank/DDBJ databases">
        <title>WGS assembly of Ceratodon purpureus strain R40.</title>
        <authorList>
            <person name="Carey S.B."/>
            <person name="Jenkins J."/>
            <person name="Shu S."/>
            <person name="Lovell J.T."/>
            <person name="Sreedasyam A."/>
            <person name="Maumus F."/>
            <person name="Tiley G.P."/>
            <person name="Fernandez-Pozo N."/>
            <person name="Barry K."/>
            <person name="Chen C."/>
            <person name="Wang M."/>
            <person name="Lipzen A."/>
            <person name="Daum C."/>
            <person name="Saski C.A."/>
            <person name="Payton A.C."/>
            <person name="Mcbreen J.C."/>
            <person name="Conrad R.E."/>
            <person name="Kollar L.M."/>
            <person name="Olsson S."/>
            <person name="Huttunen S."/>
            <person name="Landis J.B."/>
            <person name="Wickett N.J."/>
            <person name="Johnson M.G."/>
            <person name="Rensing S.A."/>
            <person name="Grimwood J."/>
            <person name="Schmutz J."/>
            <person name="Mcdaniel S.F."/>
        </authorList>
    </citation>
    <scope>NUCLEOTIDE SEQUENCE</scope>
    <source>
        <strain evidence="2">R40</strain>
    </source>
</reference>
<organism evidence="2 3">
    <name type="scientific">Ceratodon purpureus</name>
    <name type="common">Fire moss</name>
    <name type="synonym">Dicranum purpureum</name>
    <dbReference type="NCBI Taxonomy" id="3225"/>
    <lineage>
        <taxon>Eukaryota</taxon>
        <taxon>Viridiplantae</taxon>
        <taxon>Streptophyta</taxon>
        <taxon>Embryophyta</taxon>
        <taxon>Bryophyta</taxon>
        <taxon>Bryophytina</taxon>
        <taxon>Bryopsida</taxon>
        <taxon>Dicranidae</taxon>
        <taxon>Pseudoditrichales</taxon>
        <taxon>Ditrichaceae</taxon>
        <taxon>Ceratodon</taxon>
    </lineage>
</organism>
<comment type="caution">
    <text evidence="2">The sequence shown here is derived from an EMBL/GenBank/DDBJ whole genome shotgun (WGS) entry which is preliminary data.</text>
</comment>